<dbReference type="Proteomes" id="UP000310200">
    <property type="component" value="Unassembled WGS sequence"/>
</dbReference>
<feature type="region of interest" description="Disordered" evidence="1">
    <location>
        <begin position="37"/>
        <end position="65"/>
    </location>
</feature>
<gene>
    <name evidence="2" type="ORF">DBV15_05942</name>
</gene>
<name>A0A4V6RGI8_9HYME</name>
<evidence type="ECO:0000313" key="2">
    <source>
        <dbReference type="EMBL" id="TGZ49894.1"/>
    </source>
</evidence>
<proteinExistence type="predicted"/>
<comment type="caution">
    <text evidence="2">The sequence shown here is derived from an EMBL/GenBank/DDBJ whole genome shotgun (WGS) entry which is preliminary data.</text>
</comment>
<feature type="compositionally biased region" description="Basic and acidic residues" evidence="1">
    <location>
        <begin position="37"/>
        <end position="46"/>
    </location>
</feature>
<organism evidence="2 3">
    <name type="scientific">Temnothorax longispinosus</name>
    <dbReference type="NCBI Taxonomy" id="300112"/>
    <lineage>
        <taxon>Eukaryota</taxon>
        <taxon>Metazoa</taxon>
        <taxon>Ecdysozoa</taxon>
        <taxon>Arthropoda</taxon>
        <taxon>Hexapoda</taxon>
        <taxon>Insecta</taxon>
        <taxon>Pterygota</taxon>
        <taxon>Neoptera</taxon>
        <taxon>Endopterygota</taxon>
        <taxon>Hymenoptera</taxon>
        <taxon>Apocrita</taxon>
        <taxon>Aculeata</taxon>
        <taxon>Formicoidea</taxon>
        <taxon>Formicidae</taxon>
        <taxon>Myrmicinae</taxon>
        <taxon>Temnothorax</taxon>
    </lineage>
</organism>
<protein>
    <submittedName>
        <fullName evidence="2">Uncharacterized protein</fullName>
    </submittedName>
</protein>
<evidence type="ECO:0000256" key="1">
    <source>
        <dbReference type="SAM" id="MobiDB-lite"/>
    </source>
</evidence>
<accession>A0A4V6RGI8</accession>
<sequence>MSLGDKENTLLGYVTEVSFALSTSVRTCFTSMKEKGEMPEEKKYEDPGQNVREIVSEQPPTVVEI</sequence>
<dbReference type="EMBL" id="QBLH01002082">
    <property type="protein sequence ID" value="TGZ49894.1"/>
    <property type="molecule type" value="Genomic_DNA"/>
</dbReference>
<evidence type="ECO:0000313" key="3">
    <source>
        <dbReference type="Proteomes" id="UP000310200"/>
    </source>
</evidence>
<dbReference type="AlphaFoldDB" id="A0A4V6RGI8"/>
<reference evidence="2 3" key="1">
    <citation type="journal article" date="2019" name="Philos. Trans. R. Soc. Lond., B, Biol. Sci.">
        <title>Ant behaviour and brain gene expression of defending hosts depend on the ecological success of the intruding social parasite.</title>
        <authorList>
            <person name="Kaur R."/>
            <person name="Stoldt M."/>
            <person name="Jongepier E."/>
            <person name="Feldmeyer B."/>
            <person name="Menzel F."/>
            <person name="Bornberg-Bauer E."/>
            <person name="Foitzik S."/>
        </authorList>
    </citation>
    <scope>NUCLEOTIDE SEQUENCE [LARGE SCALE GENOMIC DNA]</scope>
    <source>
        <tissue evidence="2">Whole body</tissue>
    </source>
</reference>
<keyword evidence="3" id="KW-1185">Reference proteome</keyword>